<evidence type="ECO:0000313" key="1">
    <source>
        <dbReference type="EMBL" id="UUX51023.1"/>
    </source>
</evidence>
<accession>A0A9J7AUM4</accession>
<dbReference type="GO" id="GO:0003677">
    <property type="term" value="F:DNA binding"/>
    <property type="evidence" value="ECO:0007669"/>
    <property type="project" value="UniProtKB-KW"/>
</dbReference>
<dbReference type="PANTHER" id="PTHR30528">
    <property type="entry name" value="CYTOPLASMIC PROTEIN"/>
    <property type="match status" value="1"/>
</dbReference>
<name>A0A9J7AUM4_9PROT</name>
<reference evidence="1" key="1">
    <citation type="submission" date="2022-08" db="EMBL/GenBank/DDBJ databases">
        <title>Nisaea acidiphila sp. nov., isolated from a marine algal debris and emended description of the genus Nisaea Urios et al. 2008.</title>
        <authorList>
            <person name="Kwon K."/>
        </authorList>
    </citation>
    <scope>NUCLEOTIDE SEQUENCE</scope>
    <source>
        <strain evidence="1">MEBiC11861</strain>
    </source>
</reference>
<dbReference type="KEGG" id="naci:NUH88_04860"/>
<proteinExistence type="predicted"/>
<dbReference type="Pfam" id="PF06224">
    <property type="entry name" value="AlkZ-like"/>
    <property type="match status" value="1"/>
</dbReference>
<gene>
    <name evidence="1" type="ORF">NUH88_04860</name>
</gene>
<keyword evidence="2" id="KW-1185">Reference proteome</keyword>
<organism evidence="1 2">
    <name type="scientific">Nisaea acidiphila</name>
    <dbReference type="NCBI Taxonomy" id="1862145"/>
    <lineage>
        <taxon>Bacteria</taxon>
        <taxon>Pseudomonadati</taxon>
        <taxon>Pseudomonadota</taxon>
        <taxon>Alphaproteobacteria</taxon>
        <taxon>Rhodospirillales</taxon>
        <taxon>Thalassobaculaceae</taxon>
        <taxon>Nisaea</taxon>
    </lineage>
</organism>
<dbReference type="EMBL" id="CP102480">
    <property type="protein sequence ID" value="UUX51023.1"/>
    <property type="molecule type" value="Genomic_DNA"/>
</dbReference>
<dbReference type="AlphaFoldDB" id="A0A9J7AUM4"/>
<dbReference type="Proteomes" id="UP001060336">
    <property type="component" value="Chromosome"/>
</dbReference>
<sequence>MVDQLPNRDARRLFLHLHALGDSPGRAFRRKDVPELIRRIGFVQVDSIRTVERAHHHILFSRANAYKPDWLHHHLERERTLFENWTHDASVIPVEFFPYWKPKFRRTRDRLLRFDWWRERLGEDYEETCARIRAHIEANGPVRSRDLTADESHHDGSDENKAWWGWKPSKSALEHLWRTGQLAICAREGFQKVYDLVEKVVPPEHFEAEVHDEEFIDWACRSALERLGFATPGELAAYWDAITPGEAKQWAERQDHATAIPVDIENADGTARRHLARPDALDLAAKVPPPPGRIRFLSPFDPALRDRKRLQRLFGFDYRIEVFVPEEKRQYGYYVFPLLEGDRVSGRIDMKADRAAGVLRIRKLWLEPRLSLTPQRKARIEAELVRWLKYLGLERAEGDGFEVAL</sequence>
<dbReference type="RefSeq" id="WP_257770295.1">
    <property type="nucleotide sequence ID" value="NZ_CP102480.1"/>
</dbReference>
<evidence type="ECO:0000313" key="2">
    <source>
        <dbReference type="Proteomes" id="UP001060336"/>
    </source>
</evidence>
<keyword evidence="1" id="KW-0238">DNA-binding</keyword>
<protein>
    <submittedName>
        <fullName evidence="1">Winged helix DNA-binding domain-containing protein</fullName>
    </submittedName>
</protein>
<dbReference type="PANTHER" id="PTHR30528:SF0">
    <property type="entry name" value="CYTOPLASMIC PROTEIN"/>
    <property type="match status" value="1"/>
</dbReference>
<dbReference type="InterPro" id="IPR009351">
    <property type="entry name" value="AlkZ-like"/>
</dbReference>